<dbReference type="GO" id="GO:0005737">
    <property type="term" value="C:cytoplasm"/>
    <property type="evidence" value="ECO:0007669"/>
    <property type="project" value="TreeGrafter"/>
</dbReference>
<dbReference type="AlphaFoldDB" id="A0A427TZL9"/>
<gene>
    <name evidence="4" type="ORF">EJA03_16680</name>
</gene>
<dbReference type="Gene3D" id="3.10.310.10">
    <property type="entry name" value="Diaminopimelate Epimerase, Chain A, domain 1"/>
    <property type="match status" value="2"/>
</dbReference>
<name>A0A427TZL9_9VIBR</name>
<evidence type="ECO:0000256" key="3">
    <source>
        <dbReference type="PIRSR" id="PIRSR016184-1"/>
    </source>
</evidence>
<proteinExistence type="inferred from homology"/>
<dbReference type="PANTHER" id="PTHR13774">
    <property type="entry name" value="PHENAZINE BIOSYNTHESIS PROTEIN"/>
    <property type="match status" value="1"/>
</dbReference>
<evidence type="ECO:0000256" key="1">
    <source>
        <dbReference type="ARBA" id="ARBA00008270"/>
    </source>
</evidence>
<evidence type="ECO:0000313" key="5">
    <source>
        <dbReference type="Proteomes" id="UP000269041"/>
    </source>
</evidence>
<dbReference type="Pfam" id="PF02567">
    <property type="entry name" value="PhzC-PhzF"/>
    <property type="match status" value="1"/>
</dbReference>
<comment type="caution">
    <text evidence="4">The sequence shown here is derived from an EMBL/GenBank/DDBJ whole genome shotgun (WGS) entry which is preliminary data.</text>
</comment>
<evidence type="ECO:0000313" key="4">
    <source>
        <dbReference type="EMBL" id="RSD29918.1"/>
    </source>
</evidence>
<accession>A0A427TZL9</accession>
<dbReference type="RefSeq" id="WP_125322868.1">
    <property type="nucleotide sequence ID" value="NZ_AP024890.1"/>
</dbReference>
<dbReference type="InterPro" id="IPR003719">
    <property type="entry name" value="Phenazine_PhzF-like"/>
</dbReference>
<dbReference type="OrthoDB" id="9788221at2"/>
<sequence length="262" mass="29484">MELEMFICDAFTTQRFKGNAAAVVPLSEWLCDETMQNIASENNLSETTFVKPTGANRYAIRWFSPSSEVDFCGHATLAAAFCLYQFFDLEGKILFDTLHIGTLDVEKDLSGRILMGFPNRLPIEAECPAEVFESLSISPTKVLKTPQAYFAVFDNEEEVIQVKVRREYLEKLAPYDLIVTAKGQNYDFISRYFWPDVGDCEDPVTGSAHTSLAPFWAKELNKNHLKAYQASRHGGVVYCHVSDDNVIVSGDAVLYSRGKIYI</sequence>
<dbReference type="SUPFAM" id="SSF54506">
    <property type="entry name" value="Diaminopimelate epimerase-like"/>
    <property type="match status" value="1"/>
</dbReference>
<dbReference type="NCBIfam" id="TIGR00654">
    <property type="entry name" value="PhzF_family"/>
    <property type="match status" value="1"/>
</dbReference>
<dbReference type="GO" id="GO:0016853">
    <property type="term" value="F:isomerase activity"/>
    <property type="evidence" value="ECO:0007669"/>
    <property type="project" value="UniProtKB-KW"/>
</dbReference>
<keyword evidence="5" id="KW-1185">Reference proteome</keyword>
<dbReference type="EMBL" id="RSFA01000098">
    <property type="protein sequence ID" value="RSD29918.1"/>
    <property type="molecule type" value="Genomic_DNA"/>
</dbReference>
<organism evidence="4 5">
    <name type="scientific">Vibrio pectenicida</name>
    <dbReference type="NCBI Taxonomy" id="62763"/>
    <lineage>
        <taxon>Bacteria</taxon>
        <taxon>Pseudomonadati</taxon>
        <taxon>Pseudomonadota</taxon>
        <taxon>Gammaproteobacteria</taxon>
        <taxon>Vibrionales</taxon>
        <taxon>Vibrionaceae</taxon>
        <taxon>Vibrio</taxon>
    </lineage>
</organism>
<dbReference type="PANTHER" id="PTHR13774:SF17">
    <property type="entry name" value="PHENAZINE BIOSYNTHESIS-LIKE DOMAIN-CONTAINING PROTEIN"/>
    <property type="match status" value="1"/>
</dbReference>
<dbReference type="PIRSF" id="PIRSF016184">
    <property type="entry name" value="PhzC_PhzF"/>
    <property type="match status" value="1"/>
</dbReference>
<comment type="similarity">
    <text evidence="1">Belongs to the PhzF family.</text>
</comment>
<protein>
    <submittedName>
        <fullName evidence="4">PhzF family phenazine biosynthesis protein</fullName>
    </submittedName>
</protein>
<feature type="active site" evidence="3">
    <location>
        <position position="46"/>
    </location>
</feature>
<reference evidence="4 5" key="1">
    <citation type="submission" date="2018-12" db="EMBL/GenBank/DDBJ databases">
        <title>Genomic taxonomy of the Vibrionaceae family.</title>
        <authorList>
            <person name="Gomez-Gil B."/>
            <person name="Enciso-Ibarra K."/>
        </authorList>
    </citation>
    <scope>NUCLEOTIDE SEQUENCE [LARGE SCALE GENOMIC DNA]</scope>
    <source>
        <strain evidence="4 5">CAIM 594</strain>
    </source>
</reference>
<evidence type="ECO:0000256" key="2">
    <source>
        <dbReference type="ARBA" id="ARBA00023235"/>
    </source>
</evidence>
<dbReference type="Proteomes" id="UP000269041">
    <property type="component" value="Unassembled WGS sequence"/>
</dbReference>
<keyword evidence="2" id="KW-0413">Isomerase</keyword>